<keyword evidence="17" id="KW-1185">Reference proteome</keyword>
<keyword evidence="8 10" id="KW-0413">Isomerase</keyword>
<comment type="cofactor">
    <cofactor evidence="10">
        <name>Mn(2+)</name>
        <dbReference type="ChEBI" id="CHEBI:29035"/>
    </cofactor>
    <text evidence="10">Binds 2 manganese ions per subunit.</text>
</comment>
<feature type="binding site" evidence="10 13">
    <location>
        <position position="66"/>
    </location>
    <ligand>
        <name>Mn(2+)</name>
        <dbReference type="ChEBI" id="CHEBI:29035"/>
        <label>2</label>
    </ligand>
</feature>
<evidence type="ECO:0000256" key="11">
    <source>
        <dbReference type="PIRSR" id="PIRSR001492-1"/>
    </source>
</evidence>
<dbReference type="GO" id="GO:0030145">
    <property type="term" value="F:manganese ion binding"/>
    <property type="evidence" value="ECO:0007669"/>
    <property type="project" value="UniProtKB-UniRule"/>
</dbReference>
<dbReference type="InterPro" id="IPR006124">
    <property type="entry name" value="Metalloenzyme"/>
</dbReference>
<feature type="domain" description="BPG-independent PGAM N-terminal" evidence="15">
    <location>
        <begin position="87"/>
        <end position="301"/>
    </location>
</feature>
<dbReference type="PIRSF" id="PIRSF001492">
    <property type="entry name" value="IPGAM"/>
    <property type="match status" value="1"/>
</dbReference>
<feature type="binding site" evidence="10 13">
    <location>
        <position position="446"/>
    </location>
    <ligand>
        <name>Mn(2+)</name>
        <dbReference type="ChEBI" id="CHEBI:29035"/>
        <label>2</label>
    </ligand>
</feature>
<dbReference type="InterPro" id="IPR011258">
    <property type="entry name" value="BPG-indep_PGM_N"/>
</dbReference>
<name>F0T1Q2_SYNGF</name>
<reference evidence="16 17" key="1">
    <citation type="journal article" date="2011" name="Stand. Genomic Sci.">
        <title>Complete genome sequence of Syntrophobotulus glycolicus type strain (FlGlyR).</title>
        <authorList>
            <person name="Han C."/>
            <person name="Mwirichia R."/>
            <person name="Chertkov O."/>
            <person name="Held B."/>
            <person name="Lapidus A."/>
            <person name="Nolan M."/>
            <person name="Lucas S."/>
            <person name="Hammon N."/>
            <person name="Deshpande S."/>
            <person name="Cheng J.F."/>
            <person name="Tapia R."/>
            <person name="Goodwin L."/>
            <person name="Pitluck S."/>
            <person name="Huntemann M."/>
            <person name="Liolios K."/>
            <person name="Ivanova N."/>
            <person name="Pagani I."/>
            <person name="Mavromatis K."/>
            <person name="Ovchinikova G."/>
            <person name="Pati A."/>
            <person name="Chen A."/>
            <person name="Palaniappan K."/>
            <person name="Land M."/>
            <person name="Hauser L."/>
            <person name="Brambilla E.M."/>
            <person name="Rohde M."/>
            <person name="Spring S."/>
            <person name="Sikorski J."/>
            <person name="Goker M."/>
            <person name="Woyke T."/>
            <person name="Bristow J."/>
            <person name="Eisen J.A."/>
            <person name="Markowitz V."/>
            <person name="Hugenholtz P."/>
            <person name="Kyrpides N.C."/>
            <person name="Klenk H.P."/>
            <person name="Detter J.C."/>
        </authorList>
    </citation>
    <scope>NUCLEOTIDE SEQUENCE [LARGE SCALE GENOMIC DNA]</scope>
    <source>
        <strain evidence="17">DSM 8271 / FlGlyR</strain>
    </source>
</reference>
<dbReference type="GO" id="GO:0005737">
    <property type="term" value="C:cytoplasm"/>
    <property type="evidence" value="ECO:0007669"/>
    <property type="project" value="InterPro"/>
</dbReference>
<sequence length="542" mass="60960">MPDAGQKKPLMLMILDGWGCSPERIGNATVWAKTPNFNRLIDRYPHTLLTASGKEVGLPKGQMGNSEVGHLNIGAGRVVYQELTRIFKDIEDEDFFKNEVLLEAMHRLRGTNHSLHLMGLLSDGGVHSHIEHLNDMLMMAVKEEVERVFIHVFLDGRDVLPQSARDYLCKLITKTEELGKGKIATVIGRYYAMDRDKRWDRVNQAYKAMVYGEGEMAPNALAAIQKCYECKVLDEFVQPTVIIEGNGQPVAKIQDGDSLIFFNFRADRAREITRAFIQEDFKEFERPDRPQVHFVCMTEYDAEFDCPVAYPPQNLDNTLGEVLADNNLRQLRIAETEKYAHVTFFFNGGVEEPNDKEDRVLIPSPKVATYNLKPEMSAYEITDSVLQEIEKNIYDVIILNYANPDMVGHTGYFDATVRAVEAVDICLGKVEEAIRRHGGTLLITADHGNAETMIDQRALSDINSPTTSMVSISFISDKGLYSPMTSHTTNKVPCIIVNEAYKGRILREGAALRDIAPTILEILGIPKPKEMTGKSLLSQNEE</sequence>
<evidence type="ECO:0000256" key="4">
    <source>
        <dbReference type="ARBA" id="ARBA00012026"/>
    </source>
</evidence>
<feature type="binding site" evidence="10 13">
    <location>
        <position position="447"/>
    </location>
    <ligand>
        <name>Mn(2+)</name>
        <dbReference type="ChEBI" id="CHEBI:29035"/>
        <label>2</label>
    </ligand>
</feature>
<evidence type="ECO:0000313" key="17">
    <source>
        <dbReference type="Proteomes" id="UP000007488"/>
    </source>
</evidence>
<feature type="binding site" evidence="10 12">
    <location>
        <position position="338"/>
    </location>
    <ligand>
        <name>substrate</name>
    </ligand>
</feature>
<feature type="binding site" evidence="10 13">
    <location>
        <position position="487"/>
    </location>
    <ligand>
        <name>Mn(2+)</name>
        <dbReference type="ChEBI" id="CHEBI:29035"/>
        <label>1</label>
    </ligand>
</feature>
<comment type="subunit">
    <text evidence="10">Monomer.</text>
</comment>
<evidence type="ECO:0000256" key="8">
    <source>
        <dbReference type="ARBA" id="ARBA00023235"/>
    </source>
</evidence>
<feature type="domain" description="Metalloenzyme" evidence="14">
    <location>
        <begin position="8"/>
        <end position="526"/>
    </location>
</feature>
<comment type="catalytic activity">
    <reaction evidence="1 10">
        <text>(2R)-2-phosphoglycerate = (2R)-3-phosphoglycerate</text>
        <dbReference type="Rhea" id="RHEA:15901"/>
        <dbReference type="ChEBI" id="CHEBI:58272"/>
        <dbReference type="ChEBI" id="CHEBI:58289"/>
        <dbReference type="EC" id="5.4.2.12"/>
    </reaction>
</comment>
<evidence type="ECO:0000256" key="3">
    <source>
        <dbReference type="ARBA" id="ARBA00008819"/>
    </source>
</evidence>
<dbReference type="RefSeq" id="WP_013626201.1">
    <property type="nucleotide sequence ID" value="NC_015172.1"/>
</dbReference>
<dbReference type="Gene3D" id="3.40.1450.10">
    <property type="entry name" value="BPG-independent phosphoglycerate mutase, domain B"/>
    <property type="match status" value="1"/>
</dbReference>
<dbReference type="InterPro" id="IPR017850">
    <property type="entry name" value="Alkaline_phosphatase_core_sf"/>
</dbReference>
<dbReference type="HAMAP" id="MF_01038">
    <property type="entry name" value="GpmI"/>
    <property type="match status" value="1"/>
</dbReference>
<dbReference type="GO" id="GO:0006096">
    <property type="term" value="P:glycolytic process"/>
    <property type="evidence" value="ECO:0007669"/>
    <property type="project" value="UniProtKB-UniRule"/>
</dbReference>
<feature type="binding site" evidence="10 12">
    <location>
        <position position="189"/>
    </location>
    <ligand>
        <name>substrate</name>
    </ligand>
</feature>
<dbReference type="PANTHER" id="PTHR31637">
    <property type="entry name" value="2,3-BISPHOSPHOGLYCERATE-INDEPENDENT PHOSPHOGLYCERATE MUTASE"/>
    <property type="match status" value="1"/>
</dbReference>
<gene>
    <name evidence="10" type="primary">gpmI</name>
    <name evidence="16" type="ordered locus">Sgly_3212</name>
</gene>
<evidence type="ECO:0000256" key="7">
    <source>
        <dbReference type="ARBA" id="ARBA00023211"/>
    </source>
</evidence>
<dbReference type="InterPro" id="IPR005995">
    <property type="entry name" value="Pgm_bpd_ind"/>
</dbReference>
<feature type="binding site" evidence="10 12">
    <location>
        <position position="127"/>
    </location>
    <ligand>
        <name>substrate</name>
    </ligand>
</feature>
<evidence type="ECO:0000256" key="6">
    <source>
        <dbReference type="ARBA" id="ARBA00023152"/>
    </source>
</evidence>
<feature type="binding site" evidence="10 13">
    <location>
        <position position="16"/>
    </location>
    <ligand>
        <name>Mn(2+)</name>
        <dbReference type="ChEBI" id="CHEBI:29035"/>
        <label>2</label>
    </ligand>
</feature>
<comment type="function">
    <text evidence="10">Catalyzes the interconversion of 2-phosphoglycerate and 3-phosphoglycerate.</text>
</comment>
<feature type="binding site" evidence="10 13">
    <location>
        <position position="405"/>
    </location>
    <ligand>
        <name>Mn(2+)</name>
        <dbReference type="ChEBI" id="CHEBI:29035"/>
        <label>1</label>
    </ligand>
</feature>
<reference evidence="17" key="2">
    <citation type="submission" date="2011-02" db="EMBL/GenBank/DDBJ databases">
        <title>The complete genome of Syntrophobotulus glycolicus DSM 8271.</title>
        <authorList>
            <person name="Lucas S."/>
            <person name="Copeland A."/>
            <person name="Lapidus A."/>
            <person name="Bruce D."/>
            <person name="Goodwin L."/>
            <person name="Pitluck S."/>
            <person name="Kyrpides N."/>
            <person name="Mavromatis K."/>
            <person name="Pagani I."/>
            <person name="Ivanova N."/>
            <person name="Mikhailova N."/>
            <person name="Chertkov O."/>
            <person name="Held B."/>
            <person name="Detter J.C."/>
            <person name="Tapia R."/>
            <person name="Han C."/>
            <person name="Land M."/>
            <person name="Hauser L."/>
            <person name="Markowitz V."/>
            <person name="Cheng J.-F."/>
            <person name="Hugenholtz P."/>
            <person name="Woyke T."/>
            <person name="Wu D."/>
            <person name="Spring S."/>
            <person name="Schroeder M."/>
            <person name="Brambilla E."/>
            <person name="Klenk H.-P."/>
            <person name="Eisen J.A."/>
        </authorList>
    </citation>
    <scope>NUCLEOTIDE SEQUENCE [LARGE SCALE GENOMIC DNA]</scope>
    <source>
        <strain evidence="17">DSM 8271 / FlGlyR</strain>
    </source>
</reference>
<keyword evidence="6 10" id="KW-0324">Glycolysis</keyword>
<dbReference type="GO" id="GO:0004619">
    <property type="term" value="F:phosphoglycerate mutase activity"/>
    <property type="evidence" value="ECO:0007669"/>
    <property type="project" value="UniProtKB-UniRule"/>
</dbReference>
<evidence type="ECO:0000256" key="9">
    <source>
        <dbReference type="ARBA" id="ARBA00071648"/>
    </source>
</evidence>
<evidence type="ECO:0000256" key="12">
    <source>
        <dbReference type="PIRSR" id="PIRSR001492-2"/>
    </source>
</evidence>
<feature type="binding site" evidence="10 13">
    <location>
        <position position="409"/>
    </location>
    <ligand>
        <name>Mn(2+)</name>
        <dbReference type="ChEBI" id="CHEBI:29035"/>
        <label>1</label>
    </ligand>
</feature>
<dbReference type="HOGENOM" id="CLU_026099_2_0_9"/>
<dbReference type="KEGG" id="sgy:Sgly_3212"/>
<dbReference type="GO" id="GO:0006007">
    <property type="term" value="P:glucose catabolic process"/>
    <property type="evidence" value="ECO:0007669"/>
    <property type="project" value="InterPro"/>
</dbReference>
<evidence type="ECO:0000259" key="15">
    <source>
        <dbReference type="Pfam" id="PF06415"/>
    </source>
</evidence>
<evidence type="ECO:0000256" key="1">
    <source>
        <dbReference type="ARBA" id="ARBA00000370"/>
    </source>
</evidence>
<protein>
    <recommendedName>
        <fullName evidence="9 10">2,3-bisphosphoglycerate-independent phosphoglycerate mutase</fullName>
        <shortName evidence="10">BPG-independent PGAM</shortName>
        <shortName evidence="10">Phosphoglyceromutase</shortName>
        <shortName evidence="10">iPGM</shortName>
        <ecNumber evidence="4 10">5.4.2.12</ecNumber>
    </recommendedName>
</protein>
<dbReference type="Proteomes" id="UP000007488">
    <property type="component" value="Chromosome"/>
</dbReference>
<dbReference type="UniPathway" id="UPA00109">
    <property type="reaction ID" value="UER00186"/>
</dbReference>
<dbReference type="Pfam" id="PF06415">
    <property type="entry name" value="iPGM_N"/>
    <property type="match status" value="1"/>
</dbReference>
<dbReference type="InterPro" id="IPR036646">
    <property type="entry name" value="PGAM_B_sf"/>
</dbReference>
<comment type="similarity">
    <text evidence="3 10">Belongs to the BPG-independent phosphoglycerate mutase family.</text>
</comment>
<dbReference type="STRING" id="645991.Sgly_3212"/>
<accession>F0T1Q2</accession>
<feature type="active site" description="Phosphoserine intermediate" evidence="10 11">
    <location>
        <position position="66"/>
    </location>
</feature>
<dbReference type="Gene3D" id="3.40.720.10">
    <property type="entry name" value="Alkaline Phosphatase, subunit A"/>
    <property type="match status" value="1"/>
</dbReference>
<evidence type="ECO:0000256" key="13">
    <source>
        <dbReference type="PIRSR" id="PIRSR001492-3"/>
    </source>
</evidence>
<evidence type="ECO:0000313" key="16">
    <source>
        <dbReference type="EMBL" id="ADY57476.1"/>
    </source>
</evidence>
<comment type="pathway">
    <text evidence="2 10">Carbohydrate degradation; glycolysis; pyruvate from D-glyceraldehyde 3-phosphate: step 3/5.</text>
</comment>
<dbReference type="SUPFAM" id="SSF53649">
    <property type="entry name" value="Alkaline phosphatase-like"/>
    <property type="match status" value="1"/>
</dbReference>
<feature type="binding site" evidence="10 12">
    <location>
        <begin position="157"/>
        <end position="158"/>
    </location>
    <ligand>
        <name>substrate</name>
    </ligand>
</feature>
<feature type="binding site" evidence="10 12">
    <location>
        <position position="195"/>
    </location>
    <ligand>
        <name>substrate</name>
    </ligand>
</feature>
<dbReference type="CDD" id="cd16010">
    <property type="entry name" value="iPGM"/>
    <property type="match status" value="1"/>
</dbReference>
<dbReference type="OrthoDB" id="9800863at2"/>
<evidence type="ECO:0000256" key="10">
    <source>
        <dbReference type="HAMAP-Rule" id="MF_01038"/>
    </source>
</evidence>
<proteinExistence type="inferred from homology"/>
<dbReference type="EMBL" id="CP002547">
    <property type="protein sequence ID" value="ADY57476.1"/>
    <property type="molecule type" value="Genomic_DNA"/>
</dbReference>
<keyword evidence="5 10" id="KW-0479">Metal-binding</keyword>
<dbReference type="SUPFAM" id="SSF64158">
    <property type="entry name" value="2,3-Bisphosphoglycerate-independent phosphoglycerate mutase, substrate-binding domain"/>
    <property type="match status" value="1"/>
</dbReference>
<evidence type="ECO:0000256" key="2">
    <source>
        <dbReference type="ARBA" id="ARBA00004798"/>
    </source>
</evidence>
<dbReference type="AlphaFoldDB" id="F0T1Q2"/>
<evidence type="ECO:0000256" key="5">
    <source>
        <dbReference type="ARBA" id="ARBA00022723"/>
    </source>
</evidence>
<dbReference type="EC" id="5.4.2.12" evidence="4 10"/>
<dbReference type="NCBIfam" id="TIGR01307">
    <property type="entry name" value="pgm_bpd_ind"/>
    <property type="match status" value="1"/>
</dbReference>
<dbReference type="eggNOG" id="COG0696">
    <property type="taxonomic scope" value="Bacteria"/>
</dbReference>
<dbReference type="Pfam" id="PF01676">
    <property type="entry name" value="Metalloenzyme"/>
    <property type="match status" value="1"/>
</dbReference>
<keyword evidence="7 10" id="KW-0464">Manganese</keyword>
<evidence type="ECO:0000259" key="14">
    <source>
        <dbReference type="Pfam" id="PF01676"/>
    </source>
</evidence>
<dbReference type="PANTHER" id="PTHR31637:SF0">
    <property type="entry name" value="2,3-BISPHOSPHOGLYCERATE-INDEPENDENT PHOSPHOGLYCERATE MUTASE"/>
    <property type="match status" value="1"/>
</dbReference>
<feature type="binding site" evidence="10 12">
    <location>
        <begin position="265"/>
        <end position="268"/>
    </location>
    <ligand>
        <name>substrate</name>
    </ligand>
</feature>
<dbReference type="FunFam" id="3.40.1450.10:FF:000001">
    <property type="entry name" value="2,3-bisphosphoglycerate-independent phosphoglycerate mutase"/>
    <property type="match status" value="1"/>
</dbReference>
<organism evidence="16 17">
    <name type="scientific">Syntrophobotulus glycolicus (strain DSM 8271 / FlGlyR)</name>
    <dbReference type="NCBI Taxonomy" id="645991"/>
    <lineage>
        <taxon>Bacteria</taxon>
        <taxon>Bacillati</taxon>
        <taxon>Bacillota</taxon>
        <taxon>Clostridia</taxon>
        <taxon>Eubacteriales</taxon>
        <taxon>Desulfitobacteriaceae</taxon>
        <taxon>Syntrophobotulus</taxon>
    </lineage>
</organism>